<feature type="modified residue" description="N6-(pyridoxal phosphate)lysine" evidence="6">
    <location>
        <position position="316"/>
    </location>
</feature>
<accession>A0A8H7A4T4</accession>
<comment type="cofactor">
    <cofactor evidence="1 6 7">
        <name>pyridoxal 5'-phosphate</name>
        <dbReference type="ChEBI" id="CHEBI:597326"/>
    </cofactor>
</comment>
<dbReference type="InterPro" id="IPR015421">
    <property type="entry name" value="PyrdxlP-dep_Trfase_major"/>
</dbReference>
<dbReference type="Proteomes" id="UP000606974">
    <property type="component" value="Unassembled WGS sequence"/>
</dbReference>
<comment type="similarity">
    <text evidence="2 7">Belongs to the group II decarboxylase family.</text>
</comment>
<evidence type="ECO:0000256" key="6">
    <source>
        <dbReference type="PIRSR" id="PIRSR602129-50"/>
    </source>
</evidence>
<evidence type="ECO:0008006" key="10">
    <source>
        <dbReference type="Google" id="ProtNLM"/>
    </source>
</evidence>
<evidence type="ECO:0000313" key="9">
    <source>
        <dbReference type="Proteomes" id="UP000606974"/>
    </source>
</evidence>
<dbReference type="Gene3D" id="1.20.1340.10">
    <property type="entry name" value="dopa decarboxylase, N-terminal domain"/>
    <property type="match status" value="1"/>
</dbReference>
<name>A0A8H7A4T4_9EURO</name>
<dbReference type="AlphaFoldDB" id="A0A8H7A4T4"/>
<keyword evidence="9" id="KW-1185">Reference proteome</keyword>
<dbReference type="Pfam" id="PF00282">
    <property type="entry name" value="Pyridoxal_deC"/>
    <property type="match status" value="1"/>
</dbReference>
<dbReference type="OrthoDB" id="639767at2759"/>
<dbReference type="GO" id="GO:0030170">
    <property type="term" value="F:pyridoxal phosphate binding"/>
    <property type="evidence" value="ECO:0007669"/>
    <property type="project" value="InterPro"/>
</dbReference>
<proteinExistence type="inferred from homology"/>
<comment type="caution">
    <text evidence="8">The sequence shown here is derived from an EMBL/GenBank/DDBJ whole genome shotgun (WGS) entry which is preliminary data.</text>
</comment>
<evidence type="ECO:0000256" key="3">
    <source>
        <dbReference type="ARBA" id="ARBA00022793"/>
    </source>
</evidence>
<sequence length="568" mass="63300">MDQEGFRKAAHAVVEHIIEYNSTLSDRPVLPKIQPGYLRDLIPSNAPEQPEPWPLIQADIESQIIPGLTHWQSPNFMAFFPALVTYPSLLGEMYSAAFTAPAFNWLCSPACTELETIVMDWVAKALALPDCFLSTSSGGGGGVIHGSASEAIVTTMVAARERYLRVRADAEGLRDGTMERDDRIAFLRGRLVALSSDQAHSSTQKGALITGTRYRSISTCLSEDLSLTAPRLEEALQQCHADGLEPYYLTLTLGTTSTCAVDDFASIATLRSKYPNLWIHIDAAYAGAALILQEYQAQYSQDIGRISDSFNFNMHKWLLVNFDASCLFVQNRNHLTRALSINPSYLQNNFTESGLVTDYRDWQIPLGRRFRALKIWFVMRSYGIEGLRMHIENSLRVGETFTAMVVERRDLFEIIATPRFALTCLRLRPGVAVAARMKQRQVNEKMYMSGDAELPHPRSAGIASWGASDTREEQTIKVDAQSNLPGREGQEQASETLANNLTKDIADLINSRGEIFITPTTTARKTLIRVVSGNPVASKEHARKAFDIIVRTTEEVLDKCRQGEDLRN</sequence>
<evidence type="ECO:0000256" key="4">
    <source>
        <dbReference type="ARBA" id="ARBA00022898"/>
    </source>
</evidence>
<evidence type="ECO:0000256" key="1">
    <source>
        <dbReference type="ARBA" id="ARBA00001933"/>
    </source>
</evidence>
<dbReference type="GO" id="GO:0016831">
    <property type="term" value="F:carboxy-lyase activity"/>
    <property type="evidence" value="ECO:0007669"/>
    <property type="project" value="UniProtKB-KW"/>
</dbReference>
<dbReference type="SUPFAM" id="SSF53383">
    <property type="entry name" value="PLP-dependent transferases"/>
    <property type="match status" value="1"/>
</dbReference>
<evidence type="ECO:0000313" key="8">
    <source>
        <dbReference type="EMBL" id="KAF7502608.1"/>
    </source>
</evidence>
<dbReference type="InterPro" id="IPR015424">
    <property type="entry name" value="PyrdxlP-dep_Trfase"/>
</dbReference>
<evidence type="ECO:0000256" key="5">
    <source>
        <dbReference type="ARBA" id="ARBA00023239"/>
    </source>
</evidence>
<evidence type="ECO:0000256" key="2">
    <source>
        <dbReference type="ARBA" id="ARBA00009533"/>
    </source>
</evidence>
<dbReference type="Gene3D" id="3.40.640.10">
    <property type="entry name" value="Type I PLP-dependent aspartate aminotransferase-like (Major domain)"/>
    <property type="match status" value="1"/>
</dbReference>
<dbReference type="InterPro" id="IPR015422">
    <property type="entry name" value="PyrdxlP-dep_Trfase_small"/>
</dbReference>
<protein>
    <recommendedName>
        <fullName evidence="10">Aromatic-L-amino-acid decarboxylase</fullName>
    </recommendedName>
</protein>
<dbReference type="EMBL" id="JAACFV010000235">
    <property type="protein sequence ID" value="KAF7502608.1"/>
    <property type="molecule type" value="Genomic_DNA"/>
</dbReference>
<dbReference type="PANTHER" id="PTHR11999:SF70">
    <property type="entry name" value="MIP05841P"/>
    <property type="match status" value="1"/>
</dbReference>
<dbReference type="InterPro" id="IPR002129">
    <property type="entry name" value="PyrdxlP-dep_de-COase"/>
</dbReference>
<dbReference type="Gene3D" id="3.90.1150.10">
    <property type="entry name" value="Aspartate Aminotransferase, domain 1"/>
    <property type="match status" value="1"/>
</dbReference>
<dbReference type="PRINTS" id="PR00800">
    <property type="entry name" value="YHDCRBOXLASE"/>
</dbReference>
<keyword evidence="4 6" id="KW-0663">Pyridoxal phosphate</keyword>
<dbReference type="InterPro" id="IPR010977">
    <property type="entry name" value="Aromatic_deC"/>
</dbReference>
<dbReference type="PANTHER" id="PTHR11999">
    <property type="entry name" value="GROUP II PYRIDOXAL-5-PHOSPHATE DECARBOXYLASE"/>
    <property type="match status" value="1"/>
</dbReference>
<dbReference type="GO" id="GO:0005737">
    <property type="term" value="C:cytoplasm"/>
    <property type="evidence" value="ECO:0007669"/>
    <property type="project" value="TreeGrafter"/>
</dbReference>
<reference evidence="8" key="1">
    <citation type="submission" date="2020-02" db="EMBL/GenBank/DDBJ databases">
        <authorList>
            <person name="Palmer J.M."/>
        </authorList>
    </citation>
    <scope>NUCLEOTIDE SEQUENCE</scope>
    <source>
        <strain evidence="8">EPUS1.4</strain>
        <tissue evidence="8">Thallus</tissue>
    </source>
</reference>
<dbReference type="GO" id="GO:0006520">
    <property type="term" value="P:amino acid metabolic process"/>
    <property type="evidence" value="ECO:0007669"/>
    <property type="project" value="InterPro"/>
</dbReference>
<organism evidence="8 9">
    <name type="scientific">Endocarpon pusillum</name>
    <dbReference type="NCBI Taxonomy" id="364733"/>
    <lineage>
        <taxon>Eukaryota</taxon>
        <taxon>Fungi</taxon>
        <taxon>Dikarya</taxon>
        <taxon>Ascomycota</taxon>
        <taxon>Pezizomycotina</taxon>
        <taxon>Eurotiomycetes</taxon>
        <taxon>Chaetothyriomycetidae</taxon>
        <taxon>Verrucariales</taxon>
        <taxon>Verrucariaceae</taxon>
        <taxon>Endocarpon</taxon>
    </lineage>
</organism>
<dbReference type="GO" id="GO:0019752">
    <property type="term" value="P:carboxylic acid metabolic process"/>
    <property type="evidence" value="ECO:0007669"/>
    <property type="project" value="InterPro"/>
</dbReference>
<evidence type="ECO:0000256" key="7">
    <source>
        <dbReference type="RuleBase" id="RU000382"/>
    </source>
</evidence>
<gene>
    <name evidence="8" type="ORF">GJ744_005449</name>
</gene>
<keyword evidence="3" id="KW-0210">Decarboxylase</keyword>
<keyword evidence="5 7" id="KW-0456">Lyase</keyword>